<keyword evidence="3" id="KW-1185">Reference proteome</keyword>
<dbReference type="InterPro" id="IPR024983">
    <property type="entry name" value="CHAT_dom"/>
</dbReference>
<sequence>MDHSSEILKATEDNITRVRAALLLHSLGHPKRASLLHILSSSLRDRFQQTGHVEDLNEAIRVNREALLLRPAGHPERASSLKKLSLSLRDGFQQTGQLEELNESIQLDREALLLYPVGHPKRASALTRLSAGLGKCFQQTGQIKDLDEVIELNREALLVCPTGNPRCASLNNLSLGLRDRFKQTGRLEDLNESIQLNREALLLRPVGHPDRATSLKNLGVCLRNHFQQTGHLKDLDESIHLDQEVLLLRPVGHPQHPSSLTNLSASLVNRFRQTGQIKDLDESIQLNQEALLLFPAGHPERASSLNNLSQCLRDRFRQTGHLKDLDKSISLNRQALRLYPVGHPGRASSLNNLSGGFWNRLQQTSHPRDLKKCVSAAKQAAEDRYSPVSDCLFAVSRWVYFTQLQPDLGQSNLDAYITGLSLISRSLTMMPKIHVQYQHLLSVIKLPEFVSDGASQAIQLGQLALAVEIIEQGRGLLWSELRGLRTPMDKLKAVDSSLADELMRVNHRLEILSMENSVQTGTDFDLEGDSSHYQREISNDPFGHSLSEKRHLLKAQGDIIEKIQKIPGFENFLGRKSFSELKSAAKHGPVIVVNCSRYRSDVIIILEQKSPVLIPMGEGFYEEAQTLVQQLVEARPDVKAAPKRYNHVLRATLQDLWDLVVSAVVTKLQELHIPKMSQIFWCPTSILSTLPLHAAGPIAPGTKKFLPDLYISSYTPTLTALISDFTTTKSSSQLPRLLVACQHGNSLRNTKEEINQVVQYKKHIPTTSVEGPAATKEALEKALVDHGWFHIASHGTLVPTEPFSSYFSLAGGSRFTLLDIIRLNLPNATFAFLSACHTAEQSPGSVHNEVIHLAAAMQFCGFRSVVGTMWEMADLKICLDATTLERKQEHCLRQSGK</sequence>
<dbReference type="SUPFAM" id="SSF48452">
    <property type="entry name" value="TPR-like"/>
    <property type="match status" value="1"/>
</dbReference>
<evidence type="ECO:0000313" key="2">
    <source>
        <dbReference type="EMBL" id="KAF9059335.1"/>
    </source>
</evidence>
<dbReference type="Gene3D" id="1.25.40.10">
    <property type="entry name" value="Tetratricopeptide repeat domain"/>
    <property type="match status" value="2"/>
</dbReference>
<dbReference type="Proteomes" id="UP000772434">
    <property type="component" value="Unassembled WGS sequence"/>
</dbReference>
<organism evidence="2 3">
    <name type="scientific">Rhodocollybia butyracea</name>
    <dbReference type="NCBI Taxonomy" id="206335"/>
    <lineage>
        <taxon>Eukaryota</taxon>
        <taxon>Fungi</taxon>
        <taxon>Dikarya</taxon>
        <taxon>Basidiomycota</taxon>
        <taxon>Agaricomycotina</taxon>
        <taxon>Agaricomycetes</taxon>
        <taxon>Agaricomycetidae</taxon>
        <taxon>Agaricales</taxon>
        <taxon>Marasmiineae</taxon>
        <taxon>Omphalotaceae</taxon>
        <taxon>Rhodocollybia</taxon>
    </lineage>
</organism>
<evidence type="ECO:0000259" key="1">
    <source>
        <dbReference type="Pfam" id="PF12770"/>
    </source>
</evidence>
<proteinExistence type="predicted"/>
<name>A0A9P5PC03_9AGAR</name>
<dbReference type="PANTHER" id="PTHR19959">
    <property type="entry name" value="KINESIN LIGHT CHAIN"/>
    <property type="match status" value="1"/>
</dbReference>
<dbReference type="OrthoDB" id="9991317at2759"/>
<dbReference type="EMBL" id="JADNRY010000308">
    <property type="protein sequence ID" value="KAF9059335.1"/>
    <property type="molecule type" value="Genomic_DNA"/>
</dbReference>
<gene>
    <name evidence="2" type="ORF">BDP27DRAFT_1431497</name>
</gene>
<reference evidence="2" key="1">
    <citation type="submission" date="2020-11" db="EMBL/GenBank/DDBJ databases">
        <authorList>
            <consortium name="DOE Joint Genome Institute"/>
            <person name="Ahrendt S."/>
            <person name="Riley R."/>
            <person name="Andreopoulos W."/>
            <person name="Labutti K."/>
            <person name="Pangilinan J."/>
            <person name="Ruiz-Duenas F.J."/>
            <person name="Barrasa J.M."/>
            <person name="Sanchez-Garcia M."/>
            <person name="Camarero S."/>
            <person name="Miyauchi S."/>
            <person name="Serrano A."/>
            <person name="Linde D."/>
            <person name="Babiker R."/>
            <person name="Drula E."/>
            <person name="Ayuso-Fernandez I."/>
            <person name="Pacheco R."/>
            <person name="Padilla G."/>
            <person name="Ferreira P."/>
            <person name="Barriuso J."/>
            <person name="Kellner H."/>
            <person name="Castanera R."/>
            <person name="Alfaro M."/>
            <person name="Ramirez L."/>
            <person name="Pisabarro A.G."/>
            <person name="Kuo A."/>
            <person name="Tritt A."/>
            <person name="Lipzen A."/>
            <person name="He G."/>
            <person name="Yan M."/>
            <person name="Ng V."/>
            <person name="Cullen D."/>
            <person name="Martin F."/>
            <person name="Rosso M.-N."/>
            <person name="Henrissat B."/>
            <person name="Hibbett D."/>
            <person name="Martinez A.T."/>
            <person name="Grigoriev I.V."/>
        </authorList>
    </citation>
    <scope>NUCLEOTIDE SEQUENCE</scope>
    <source>
        <strain evidence="2">AH 40177</strain>
    </source>
</reference>
<dbReference type="PANTHER" id="PTHR19959:SF119">
    <property type="entry name" value="FUNGAL LIPASE-LIKE DOMAIN-CONTAINING PROTEIN"/>
    <property type="match status" value="1"/>
</dbReference>
<evidence type="ECO:0000313" key="3">
    <source>
        <dbReference type="Proteomes" id="UP000772434"/>
    </source>
</evidence>
<dbReference type="Pfam" id="PF12770">
    <property type="entry name" value="CHAT"/>
    <property type="match status" value="1"/>
</dbReference>
<dbReference type="InterPro" id="IPR011990">
    <property type="entry name" value="TPR-like_helical_dom_sf"/>
</dbReference>
<feature type="domain" description="CHAT" evidence="1">
    <location>
        <begin position="651"/>
        <end position="874"/>
    </location>
</feature>
<protein>
    <submittedName>
        <fullName evidence="2">TPR-like protein</fullName>
    </submittedName>
</protein>
<accession>A0A9P5PC03</accession>
<comment type="caution">
    <text evidence="2">The sequence shown here is derived from an EMBL/GenBank/DDBJ whole genome shotgun (WGS) entry which is preliminary data.</text>
</comment>
<dbReference type="AlphaFoldDB" id="A0A9P5PC03"/>